<organism evidence="10 11">
    <name type="scientific">Kribbella caucasensis</name>
    <dbReference type="NCBI Taxonomy" id="2512215"/>
    <lineage>
        <taxon>Bacteria</taxon>
        <taxon>Bacillati</taxon>
        <taxon>Actinomycetota</taxon>
        <taxon>Actinomycetes</taxon>
        <taxon>Propionibacteriales</taxon>
        <taxon>Kribbellaceae</taxon>
        <taxon>Kribbella</taxon>
    </lineage>
</organism>
<evidence type="ECO:0000313" key="11">
    <source>
        <dbReference type="Proteomes" id="UP000295388"/>
    </source>
</evidence>
<dbReference type="GO" id="GO:0046677">
    <property type="term" value="P:response to antibiotic"/>
    <property type="evidence" value="ECO:0007669"/>
    <property type="project" value="UniProtKB-KW"/>
</dbReference>
<keyword evidence="6" id="KW-1278">Translocase</keyword>
<evidence type="ECO:0000256" key="5">
    <source>
        <dbReference type="ARBA" id="ARBA00022840"/>
    </source>
</evidence>
<dbReference type="PANTHER" id="PTHR42711:SF16">
    <property type="entry name" value="ABC TRANSPORTER ATP-BINDING PROTEIN"/>
    <property type="match status" value="1"/>
</dbReference>
<evidence type="ECO:0000313" key="10">
    <source>
        <dbReference type="EMBL" id="TDO46730.1"/>
    </source>
</evidence>
<evidence type="ECO:0000259" key="9">
    <source>
        <dbReference type="PROSITE" id="PS50893"/>
    </source>
</evidence>
<dbReference type="PANTHER" id="PTHR42711">
    <property type="entry name" value="ABC TRANSPORTER ATP-BINDING PROTEIN"/>
    <property type="match status" value="1"/>
</dbReference>
<keyword evidence="11" id="KW-1185">Reference proteome</keyword>
<dbReference type="Proteomes" id="UP000295388">
    <property type="component" value="Unassembled WGS sequence"/>
</dbReference>
<feature type="domain" description="ABC transporter" evidence="9">
    <location>
        <begin position="5"/>
        <end position="230"/>
    </location>
</feature>
<dbReference type="Gene3D" id="3.40.50.300">
    <property type="entry name" value="P-loop containing nucleotide triphosphate hydrolases"/>
    <property type="match status" value="1"/>
</dbReference>
<dbReference type="InterPro" id="IPR003439">
    <property type="entry name" value="ABC_transporter-like_ATP-bd"/>
</dbReference>
<gene>
    <name evidence="10" type="ORF">EV643_110113</name>
</gene>
<dbReference type="EMBL" id="SNWQ01000010">
    <property type="protein sequence ID" value="TDO46730.1"/>
    <property type="molecule type" value="Genomic_DNA"/>
</dbReference>
<comment type="caution">
    <text evidence="10">The sequence shown here is derived from an EMBL/GenBank/DDBJ whole genome shotgun (WGS) entry which is preliminary data.</text>
</comment>
<dbReference type="GO" id="GO:0016887">
    <property type="term" value="F:ATP hydrolysis activity"/>
    <property type="evidence" value="ECO:0007669"/>
    <property type="project" value="InterPro"/>
</dbReference>
<dbReference type="SUPFAM" id="SSF52540">
    <property type="entry name" value="P-loop containing nucleoside triphosphate hydrolases"/>
    <property type="match status" value="1"/>
</dbReference>
<evidence type="ECO:0000256" key="6">
    <source>
        <dbReference type="ARBA" id="ARBA00022967"/>
    </source>
</evidence>
<dbReference type="SMART" id="SM00382">
    <property type="entry name" value="AAA"/>
    <property type="match status" value="1"/>
</dbReference>
<dbReference type="InterPro" id="IPR003593">
    <property type="entry name" value="AAA+_ATPase"/>
</dbReference>
<dbReference type="PROSITE" id="PS50893">
    <property type="entry name" value="ABC_TRANSPORTER_2"/>
    <property type="match status" value="1"/>
</dbReference>
<dbReference type="OrthoDB" id="9804819at2"/>
<reference evidence="10 11" key="1">
    <citation type="submission" date="2019-03" db="EMBL/GenBank/DDBJ databases">
        <title>Genomic Encyclopedia of Type Strains, Phase III (KMG-III): the genomes of soil and plant-associated and newly described type strains.</title>
        <authorList>
            <person name="Whitman W."/>
        </authorList>
    </citation>
    <scope>NUCLEOTIDE SEQUENCE [LARGE SCALE GENOMIC DNA]</scope>
    <source>
        <strain evidence="10 11">VKM Ac-2527</strain>
    </source>
</reference>
<comment type="subcellular location">
    <subcellularLocation>
        <location evidence="1">Cell membrane</location>
        <topology evidence="1">Peripheral membrane protein</topology>
    </subcellularLocation>
</comment>
<evidence type="ECO:0000256" key="7">
    <source>
        <dbReference type="ARBA" id="ARBA00023136"/>
    </source>
</evidence>
<keyword evidence="8" id="KW-0046">Antibiotic resistance</keyword>
<keyword evidence="3" id="KW-1003">Cell membrane</keyword>
<dbReference type="FunFam" id="3.40.50.300:FF:000589">
    <property type="entry name" value="ABC transporter, ATP-binding subunit"/>
    <property type="match status" value="1"/>
</dbReference>
<keyword evidence="4" id="KW-0547">Nucleotide-binding</keyword>
<dbReference type="CDD" id="cd03230">
    <property type="entry name" value="ABC_DR_subfamily_A"/>
    <property type="match status" value="1"/>
</dbReference>
<dbReference type="InterPro" id="IPR050763">
    <property type="entry name" value="ABC_transporter_ATP-binding"/>
</dbReference>
<keyword evidence="7" id="KW-0472">Membrane</keyword>
<dbReference type="AlphaFoldDB" id="A0A4R6KAA3"/>
<evidence type="ECO:0000256" key="1">
    <source>
        <dbReference type="ARBA" id="ARBA00004202"/>
    </source>
</evidence>
<name>A0A4R6KAA3_9ACTN</name>
<proteinExistence type="predicted"/>
<dbReference type="Pfam" id="PF00005">
    <property type="entry name" value="ABC_tran"/>
    <property type="match status" value="1"/>
</dbReference>
<dbReference type="InterPro" id="IPR017871">
    <property type="entry name" value="ABC_transporter-like_CS"/>
</dbReference>
<sequence>MNAVITIDGLRKSYGQREAVRGIDLEVHAGEIFAFLGPNGAGKTTTVEILEGYRDPTAGQVWVLGADPARADRDWRSRIGVMLQSWQVEPALTVRESLEQFAGYYPRPLPVEEVVRLVGLEEQRDTRAGRLSGGQQRRLDMGIALVGDPELLFLDEPTTGFDPAARRGAWQIIASLRDAGKTVMLTTHYLDEAQALADRVAILVDGRIMTHGPPDSLVAGHPTRITFQLPHGVALPPLPLPGRLDAEAADGRVELRSHAPVPLVHALTAWAMENGHDLADLQVRRPSLEDVYLDLTSTPRAQS</sequence>
<dbReference type="GO" id="GO:0005886">
    <property type="term" value="C:plasma membrane"/>
    <property type="evidence" value="ECO:0007669"/>
    <property type="project" value="UniProtKB-SubCell"/>
</dbReference>
<evidence type="ECO:0000256" key="8">
    <source>
        <dbReference type="ARBA" id="ARBA00023251"/>
    </source>
</evidence>
<protein>
    <submittedName>
        <fullName evidence="10">ABC-2 type transport system ATP-binding protein</fullName>
    </submittedName>
</protein>
<dbReference type="GO" id="GO:0005524">
    <property type="term" value="F:ATP binding"/>
    <property type="evidence" value="ECO:0007669"/>
    <property type="project" value="UniProtKB-KW"/>
</dbReference>
<keyword evidence="5 10" id="KW-0067">ATP-binding</keyword>
<dbReference type="InterPro" id="IPR027417">
    <property type="entry name" value="P-loop_NTPase"/>
</dbReference>
<evidence type="ECO:0000256" key="3">
    <source>
        <dbReference type="ARBA" id="ARBA00022475"/>
    </source>
</evidence>
<keyword evidence="2" id="KW-0813">Transport</keyword>
<dbReference type="RefSeq" id="WP_133801893.1">
    <property type="nucleotide sequence ID" value="NZ_SNWQ01000010.1"/>
</dbReference>
<evidence type="ECO:0000256" key="2">
    <source>
        <dbReference type="ARBA" id="ARBA00022448"/>
    </source>
</evidence>
<dbReference type="PROSITE" id="PS00211">
    <property type="entry name" value="ABC_TRANSPORTER_1"/>
    <property type="match status" value="1"/>
</dbReference>
<accession>A0A4R6KAA3</accession>
<evidence type="ECO:0000256" key="4">
    <source>
        <dbReference type="ARBA" id="ARBA00022741"/>
    </source>
</evidence>